<dbReference type="AlphaFoldDB" id="X0TME5"/>
<feature type="transmembrane region" description="Helical" evidence="1">
    <location>
        <begin position="15"/>
        <end position="34"/>
    </location>
</feature>
<keyword evidence="1" id="KW-0812">Transmembrane</keyword>
<sequence length="39" mass="4486">MLFPLLYAIYYQEPAINAFILSMAITSLSGFYYGNTFLQ</sequence>
<gene>
    <name evidence="2" type="ORF">S01H1_27368</name>
</gene>
<accession>X0TME5</accession>
<dbReference type="EMBL" id="BARS01016656">
    <property type="protein sequence ID" value="GAF89307.1"/>
    <property type="molecule type" value="Genomic_DNA"/>
</dbReference>
<reference evidence="2" key="1">
    <citation type="journal article" date="2014" name="Front. Microbiol.">
        <title>High frequency of phylogenetically diverse reductive dehalogenase-homologous genes in deep subseafloor sedimentary metagenomes.</title>
        <authorList>
            <person name="Kawai M."/>
            <person name="Futagami T."/>
            <person name="Toyoda A."/>
            <person name="Takaki Y."/>
            <person name="Nishi S."/>
            <person name="Hori S."/>
            <person name="Arai W."/>
            <person name="Tsubouchi T."/>
            <person name="Morono Y."/>
            <person name="Uchiyama I."/>
            <person name="Ito T."/>
            <person name="Fujiyama A."/>
            <person name="Inagaki F."/>
            <person name="Takami H."/>
        </authorList>
    </citation>
    <scope>NUCLEOTIDE SEQUENCE</scope>
    <source>
        <strain evidence="2">Expedition CK06-06</strain>
    </source>
</reference>
<name>X0TME5_9ZZZZ</name>
<protein>
    <submittedName>
        <fullName evidence="2">Uncharacterized protein</fullName>
    </submittedName>
</protein>
<organism evidence="2">
    <name type="scientific">marine sediment metagenome</name>
    <dbReference type="NCBI Taxonomy" id="412755"/>
    <lineage>
        <taxon>unclassified sequences</taxon>
        <taxon>metagenomes</taxon>
        <taxon>ecological metagenomes</taxon>
    </lineage>
</organism>
<proteinExistence type="predicted"/>
<evidence type="ECO:0000313" key="2">
    <source>
        <dbReference type="EMBL" id="GAF89307.1"/>
    </source>
</evidence>
<evidence type="ECO:0000256" key="1">
    <source>
        <dbReference type="SAM" id="Phobius"/>
    </source>
</evidence>
<feature type="non-terminal residue" evidence="2">
    <location>
        <position position="39"/>
    </location>
</feature>
<keyword evidence="1" id="KW-0472">Membrane</keyword>
<comment type="caution">
    <text evidence="2">The sequence shown here is derived from an EMBL/GenBank/DDBJ whole genome shotgun (WGS) entry which is preliminary data.</text>
</comment>
<keyword evidence="1" id="KW-1133">Transmembrane helix</keyword>